<evidence type="ECO:0000313" key="12">
    <source>
        <dbReference type="EMBL" id="MDJ1129480.1"/>
    </source>
</evidence>
<comment type="function">
    <text evidence="10">Required for the formation of a threonylcarbamoyl group on adenosine at position 37 (t(6)A37) in tRNAs that read codons beginning with adenine. Is involved in the transfer of the threonylcarbamoyl moiety of threonylcarbamoyl-AMP (TC-AMP) to the N6 group of A37, together with TsaD and TsaB. TsaE seems to play an indirect role in the t(6)A biosynthesis pathway, possibly in regulating the core enzymatic function of TsaD.</text>
</comment>
<keyword evidence="4" id="KW-0963">Cytoplasm</keyword>
<keyword evidence="5" id="KW-0819">tRNA processing</keyword>
<dbReference type="PANTHER" id="PTHR33540:SF2">
    <property type="entry name" value="TRNA THREONYLCARBAMOYLADENOSINE BIOSYNTHESIS PROTEIN TSAE"/>
    <property type="match status" value="1"/>
</dbReference>
<evidence type="ECO:0000256" key="4">
    <source>
        <dbReference type="ARBA" id="ARBA00022490"/>
    </source>
</evidence>
<evidence type="ECO:0000256" key="5">
    <source>
        <dbReference type="ARBA" id="ARBA00022694"/>
    </source>
</evidence>
<evidence type="ECO:0000256" key="1">
    <source>
        <dbReference type="ARBA" id="ARBA00004496"/>
    </source>
</evidence>
<evidence type="ECO:0000256" key="11">
    <source>
        <dbReference type="ARBA" id="ARBA00032441"/>
    </source>
</evidence>
<evidence type="ECO:0000256" key="10">
    <source>
        <dbReference type="ARBA" id="ARBA00024908"/>
    </source>
</evidence>
<proteinExistence type="inferred from homology"/>
<comment type="similarity">
    <text evidence="2">Belongs to the TsaE family.</text>
</comment>
<evidence type="ECO:0000256" key="9">
    <source>
        <dbReference type="ARBA" id="ARBA00022842"/>
    </source>
</evidence>
<keyword evidence="6" id="KW-0479">Metal-binding</keyword>
<evidence type="ECO:0000256" key="6">
    <source>
        <dbReference type="ARBA" id="ARBA00022723"/>
    </source>
</evidence>
<gene>
    <name evidence="12" type="primary">tsaE</name>
    <name evidence="12" type="ORF">QJ043_05225</name>
</gene>
<evidence type="ECO:0000256" key="8">
    <source>
        <dbReference type="ARBA" id="ARBA00022840"/>
    </source>
</evidence>
<organism evidence="12 13">
    <name type="scientific">Kribbibacterium absianum</name>
    <dbReference type="NCBI Taxonomy" id="3044210"/>
    <lineage>
        <taxon>Bacteria</taxon>
        <taxon>Bacillati</taxon>
        <taxon>Actinomycetota</taxon>
        <taxon>Coriobacteriia</taxon>
        <taxon>Coriobacteriales</taxon>
        <taxon>Kribbibacteriaceae</taxon>
        <taxon>Kribbibacterium</taxon>
    </lineage>
</organism>
<evidence type="ECO:0000256" key="7">
    <source>
        <dbReference type="ARBA" id="ARBA00022741"/>
    </source>
</evidence>
<sequence>MSETRFAAGATEIEPSGARCVMWEGDGHFRTTGPEGTWALGSLLGASLEEGDVVVLSGDLGAGKTNLTKGAAAALGVTEPVTSPTFNIQAVHEGDNLTLFHFDLYRLDDPDQLGDAGVLDVVGVEGASLVEWGEDFADALGADRLDISITRDVSSPPGEEPARLFSLSPSGPRGCALARSLDSSVRALMEFLDA</sequence>
<dbReference type="Pfam" id="PF02367">
    <property type="entry name" value="TsaE"/>
    <property type="match status" value="1"/>
</dbReference>
<dbReference type="PANTHER" id="PTHR33540">
    <property type="entry name" value="TRNA THREONYLCARBAMOYLADENOSINE BIOSYNTHESIS PROTEIN TSAE"/>
    <property type="match status" value="1"/>
</dbReference>
<accession>A0ABT6ZKC2</accession>
<dbReference type="SUPFAM" id="SSF52540">
    <property type="entry name" value="P-loop containing nucleoside triphosphate hydrolases"/>
    <property type="match status" value="1"/>
</dbReference>
<name>A0ABT6ZKC2_9ACTN</name>
<dbReference type="Proteomes" id="UP001431693">
    <property type="component" value="Unassembled WGS sequence"/>
</dbReference>
<comment type="caution">
    <text evidence="12">The sequence shown here is derived from an EMBL/GenBank/DDBJ whole genome shotgun (WGS) entry which is preliminary data.</text>
</comment>
<evidence type="ECO:0000256" key="3">
    <source>
        <dbReference type="ARBA" id="ARBA00019010"/>
    </source>
</evidence>
<dbReference type="EMBL" id="JASJEX010000002">
    <property type="protein sequence ID" value="MDJ1129480.1"/>
    <property type="molecule type" value="Genomic_DNA"/>
</dbReference>
<protein>
    <recommendedName>
        <fullName evidence="3">tRNA threonylcarbamoyladenosine biosynthesis protein TsaE</fullName>
    </recommendedName>
    <alternativeName>
        <fullName evidence="11">t(6)A37 threonylcarbamoyladenosine biosynthesis protein TsaE</fullName>
    </alternativeName>
</protein>
<comment type="subcellular location">
    <subcellularLocation>
        <location evidence="1">Cytoplasm</location>
    </subcellularLocation>
</comment>
<reference evidence="12" key="1">
    <citation type="submission" date="2023-05" db="EMBL/GenBank/DDBJ databases">
        <title>[olsenella] sp. nov., isolated from a pig farm feces dump.</title>
        <authorList>
            <person name="Chang Y.-H."/>
        </authorList>
    </citation>
    <scope>NUCLEOTIDE SEQUENCE</scope>
    <source>
        <strain evidence="12">YH-ols2217</strain>
    </source>
</reference>
<dbReference type="Gene3D" id="3.40.50.300">
    <property type="entry name" value="P-loop containing nucleotide triphosphate hydrolases"/>
    <property type="match status" value="1"/>
</dbReference>
<keyword evidence="13" id="KW-1185">Reference proteome</keyword>
<dbReference type="RefSeq" id="WP_283713732.1">
    <property type="nucleotide sequence ID" value="NZ_JASJEW010000006.1"/>
</dbReference>
<dbReference type="InterPro" id="IPR027417">
    <property type="entry name" value="P-loop_NTPase"/>
</dbReference>
<keyword evidence="8" id="KW-0067">ATP-binding</keyword>
<dbReference type="NCBIfam" id="TIGR00150">
    <property type="entry name" value="T6A_YjeE"/>
    <property type="match status" value="1"/>
</dbReference>
<keyword evidence="7" id="KW-0547">Nucleotide-binding</keyword>
<evidence type="ECO:0000256" key="2">
    <source>
        <dbReference type="ARBA" id="ARBA00007599"/>
    </source>
</evidence>
<keyword evidence="9" id="KW-0460">Magnesium</keyword>
<evidence type="ECO:0000313" key="13">
    <source>
        <dbReference type="Proteomes" id="UP001431693"/>
    </source>
</evidence>
<dbReference type="InterPro" id="IPR003442">
    <property type="entry name" value="T6A_TsaE"/>
</dbReference>